<proteinExistence type="inferred from homology"/>
<dbReference type="Pfam" id="PF02219">
    <property type="entry name" value="MTHFR"/>
    <property type="match status" value="1"/>
</dbReference>
<accession>A0A916SED4</accession>
<reference evidence="9" key="1">
    <citation type="journal article" date="2014" name="Int. J. Syst. Evol. Microbiol.">
        <title>Complete genome sequence of Corynebacterium casei LMG S-19264T (=DSM 44701T), isolated from a smear-ripened cheese.</title>
        <authorList>
            <consortium name="US DOE Joint Genome Institute (JGI-PGF)"/>
            <person name="Walter F."/>
            <person name="Albersmeier A."/>
            <person name="Kalinowski J."/>
            <person name="Ruckert C."/>
        </authorList>
    </citation>
    <scope>NUCLEOTIDE SEQUENCE</scope>
    <source>
        <strain evidence="9">CGMCC 1.12813</strain>
    </source>
</reference>
<evidence type="ECO:0000256" key="1">
    <source>
        <dbReference type="ARBA" id="ARBA00001974"/>
    </source>
</evidence>
<dbReference type="GO" id="GO:0005829">
    <property type="term" value="C:cytosol"/>
    <property type="evidence" value="ECO:0007669"/>
    <property type="project" value="TreeGrafter"/>
</dbReference>
<comment type="cofactor">
    <cofactor evidence="1 8">
        <name>FAD</name>
        <dbReference type="ChEBI" id="CHEBI:57692"/>
    </cofactor>
</comment>
<comment type="catalytic activity">
    <reaction evidence="7">
        <text>(6S)-5-methyl-5,6,7,8-tetrahydrofolate + NAD(+) = (6R)-5,10-methylene-5,6,7,8-tetrahydrofolate + NADH + H(+)</text>
        <dbReference type="Rhea" id="RHEA:19821"/>
        <dbReference type="ChEBI" id="CHEBI:15378"/>
        <dbReference type="ChEBI" id="CHEBI:15636"/>
        <dbReference type="ChEBI" id="CHEBI:18608"/>
        <dbReference type="ChEBI" id="CHEBI:57540"/>
        <dbReference type="ChEBI" id="CHEBI:57945"/>
        <dbReference type="EC" id="1.5.1.54"/>
    </reaction>
    <physiologicalReaction direction="right-to-left" evidence="7">
        <dbReference type="Rhea" id="RHEA:19823"/>
    </physiologicalReaction>
</comment>
<name>A0A916SED4_9MICO</name>
<keyword evidence="10" id="KW-1185">Reference proteome</keyword>
<dbReference type="AlphaFoldDB" id="A0A916SED4"/>
<dbReference type="EMBL" id="BMGB01000001">
    <property type="protein sequence ID" value="GGA93362.1"/>
    <property type="molecule type" value="Genomic_DNA"/>
</dbReference>
<dbReference type="GO" id="GO:0035999">
    <property type="term" value="P:tetrahydrofolate interconversion"/>
    <property type="evidence" value="ECO:0007669"/>
    <property type="project" value="TreeGrafter"/>
</dbReference>
<evidence type="ECO:0000256" key="3">
    <source>
        <dbReference type="ARBA" id="ARBA00006743"/>
    </source>
</evidence>
<keyword evidence="6 8" id="KW-0560">Oxidoreductase</keyword>
<comment type="pathway">
    <text evidence="2 8">One-carbon metabolism; tetrahydrofolate interconversion.</text>
</comment>
<protein>
    <recommendedName>
        <fullName evidence="8">Methylenetetrahydrofolate reductase</fullName>
    </recommendedName>
</protein>
<organism evidence="9 10">
    <name type="scientific">Conyzicola nivalis</name>
    <dbReference type="NCBI Taxonomy" id="1477021"/>
    <lineage>
        <taxon>Bacteria</taxon>
        <taxon>Bacillati</taxon>
        <taxon>Actinomycetota</taxon>
        <taxon>Actinomycetes</taxon>
        <taxon>Micrococcales</taxon>
        <taxon>Microbacteriaceae</taxon>
        <taxon>Conyzicola</taxon>
    </lineage>
</organism>
<dbReference type="InterPro" id="IPR003171">
    <property type="entry name" value="Mehydrof_redctse-like"/>
</dbReference>
<evidence type="ECO:0000256" key="4">
    <source>
        <dbReference type="ARBA" id="ARBA00022630"/>
    </source>
</evidence>
<evidence type="ECO:0000313" key="10">
    <source>
        <dbReference type="Proteomes" id="UP000606922"/>
    </source>
</evidence>
<dbReference type="Proteomes" id="UP000606922">
    <property type="component" value="Unassembled WGS sequence"/>
</dbReference>
<gene>
    <name evidence="9" type="ORF">GCM10010979_04890</name>
</gene>
<dbReference type="Gene3D" id="3.20.20.220">
    <property type="match status" value="1"/>
</dbReference>
<evidence type="ECO:0000256" key="2">
    <source>
        <dbReference type="ARBA" id="ARBA00004777"/>
    </source>
</evidence>
<evidence type="ECO:0000256" key="7">
    <source>
        <dbReference type="ARBA" id="ARBA00048628"/>
    </source>
</evidence>
<dbReference type="PANTHER" id="PTHR45754:SF3">
    <property type="entry name" value="METHYLENETETRAHYDROFOLATE REDUCTASE (NADPH)"/>
    <property type="match status" value="1"/>
</dbReference>
<sequence length="326" mass="34917">MNTATANAATTVERPTFSFELYPPRTVAAEETLLASLEHLVAAGPEFISVTYGANGSSRSSSLSVLLRLLAETDIKAMAHLTCVGSSYADATRLIREFLDAGVTSFLALRGDPPAGAAEGDRFLGDLGSAGELVQLIHRVQAEREQFSLNDVPGFPGAKRLSSGHKVTIAVAAFPNGHPRSRSVEQDLDTLLAKEAAGANLAITQLFFHADDYLRFVDQARAAGVTMCILPGIMPVLSPQRLRRIVELTDEKLPTDLLRALEAQESPEGQRAVGIAHAIELGRAVIGTDDVGFGRPGLHLYTFNQHEAVLEVLRGTELLSVTTNHN</sequence>
<reference evidence="9" key="2">
    <citation type="submission" date="2020-09" db="EMBL/GenBank/DDBJ databases">
        <authorList>
            <person name="Sun Q."/>
            <person name="Zhou Y."/>
        </authorList>
    </citation>
    <scope>NUCLEOTIDE SEQUENCE</scope>
    <source>
        <strain evidence="9">CGMCC 1.12813</strain>
    </source>
</reference>
<evidence type="ECO:0000256" key="5">
    <source>
        <dbReference type="ARBA" id="ARBA00022827"/>
    </source>
</evidence>
<evidence type="ECO:0000256" key="8">
    <source>
        <dbReference type="RuleBase" id="RU003862"/>
    </source>
</evidence>
<dbReference type="InterPro" id="IPR029041">
    <property type="entry name" value="FAD-linked_oxidoreductase-like"/>
</dbReference>
<dbReference type="SUPFAM" id="SSF51730">
    <property type="entry name" value="FAD-linked oxidoreductase"/>
    <property type="match status" value="1"/>
</dbReference>
<evidence type="ECO:0000313" key="9">
    <source>
        <dbReference type="EMBL" id="GGA93362.1"/>
    </source>
</evidence>
<dbReference type="GO" id="GO:0071949">
    <property type="term" value="F:FAD binding"/>
    <property type="evidence" value="ECO:0007669"/>
    <property type="project" value="TreeGrafter"/>
</dbReference>
<dbReference type="GO" id="GO:0009086">
    <property type="term" value="P:methionine biosynthetic process"/>
    <property type="evidence" value="ECO:0007669"/>
    <property type="project" value="TreeGrafter"/>
</dbReference>
<dbReference type="GO" id="GO:0106312">
    <property type="term" value="F:methylenetetrahydrofolate reductase (NADH) activity"/>
    <property type="evidence" value="ECO:0007669"/>
    <property type="project" value="UniProtKB-EC"/>
</dbReference>
<evidence type="ECO:0000256" key="6">
    <source>
        <dbReference type="ARBA" id="ARBA00023002"/>
    </source>
</evidence>
<keyword evidence="5 8" id="KW-0274">FAD</keyword>
<comment type="caution">
    <text evidence="9">The sequence shown here is derived from an EMBL/GenBank/DDBJ whole genome shotgun (WGS) entry which is preliminary data.</text>
</comment>
<dbReference type="CDD" id="cd00537">
    <property type="entry name" value="MTHFR"/>
    <property type="match status" value="1"/>
</dbReference>
<keyword evidence="4 8" id="KW-0285">Flavoprotein</keyword>
<dbReference type="PANTHER" id="PTHR45754">
    <property type="entry name" value="METHYLENETETRAHYDROFOLATE REDUCTASE"/>
    <property type="match status" value="1"/>
</dbReference>
<comment type="similarity">
    <text evidence="3 8">Belongs to the methylenetetrahydrofolate reductase family.</text>
</comment>
<dbReference type="RefSeq" id="WP_188509119.1">
    <property type="nucleotide sequence ID" value="NZ_BMGB01000001.1"/>
</dbReference>